<name>A0ACC0J7X6_CHOFU</name>
<gene>
    <name evidence="1" type="ORF">MSG28_008757</name>
</gene>
<dbReference type="Proteomes" id="UP001064048">
    <property type="component" value="Chromosome 14"/>
</dbReference>
<evidence type="ECO:0000313" key="1">
    <source>
        <dbReference type="EMBL" id="KAI8420212.1"/>
    </source>
</evidence>
<protein>
    <submittedName>
        <fullName evidence="1">Uncharacterized protein</fullName>
    </submittedName>
</protein>
<keyword evidence="2" id="KW-1185">Reference proteome</keyword>
<comment type="caution">
    <text evidence="1">The sequence shown here is derived from an EMBL/GenBank/DDBJ whole genome shotgun (WGS) entry which is preliminary data.</text>
</comment>
<accession>A0ACC0J7X6</accession>
<evidence type="ECO:0000313" key="2">
    <source>
        <dbReference type="Proteomes" id="UP001064048"/>
    </source>
</evidence>
<sequence length="119" mass="13262">MKLLVILSTLVVLAVGQGTYTAENDDLDIDGIVNDPKKLQEWFGCFVDKSPCDNVQLSFKADMPEAIREACAKCTTAQKGILKKFLVGLEEKAPADYEVFKKKYDSENKYIEPLKKAIA</sequence>
<organism evidence="1 2">
    <name type="scientific">Choristoneura fumiferana</name>
    <name type="common">Spruce budworm moth</name>
    <name type="synonym">Archips fumiferana</name>
    <dbReference type="NCBI Taxonomy" id="7141"/>
    <lineage>
        <taxon>Eukaryota</taxon>
        <taxon>Metazoa</taxon>
        <taxon>Ecdysozoa</taxon>
        <taxon>Arthropoda</taxon>
        <taxon>Hexapoda</taxon>
        <taxon>Insecta</taxon>
        <taxon>Pterygota</taxon>
        <taxon>Neoptera</taxon>
        <taxon>Endopterygota</taxon>
        <taxon>Lepidoptera</taxon>
        <taxon>Glossata</taxon>
        <taxon>Ditrysia</taxon>
        <taxon>Tortricoidea</taxon>
        <taxon>Tortricidae</taxon>
        <taxon>Tortricinae</taxon>
        <taxon>Choristoneura</taxon>
    </lineage>
</organism>
<reference evidence="1 2" key="1">
    <citation type="journal article" date="2022" name="Genome Biol. Evol.">
        <title>The Spruce Budworm Genome: Reconstructing the Evolutionary History of Antifreeze Proteins.</title>
        <authorList>
            <person name="Beliveau C."/>
            <person name="Gagne P."/>
            <person name="Picq S."/>
            <person name="Vernygora O."/>
            <person name="Keeling C.I."/>
            <person name="Pinkney K."/>
            <person name="Doucet D."/>
            <person name="Wen F."/>
            <person name="Johnston J.S."/>
            <person name="Maaroufi H."/>
            <person name="Boyle B."/>
            <person name="Laroche J."/>
            <person name="Dewar K."/>
            <person name="Juretic N."/>
            <person name="Blackburn G."/>
            <person name="Nisole A."/>
            <person name="Brunet B."/>
            <person name="Brandao M."/>
            <person name="Lumley L."/>
            <person name="Duan J."/>
            <person name="Quan G."/>
            <person name="Lucarotti C.J."/>
            <person name="Roe A.D."/>
            <person name="Sperling F.A.H."/>
            <person name="Levesque R.C."/>
            <person name="Cusson M."/>
        </authorList>
    </citation>
    <scope>NUCLEOTIDE SEQUENCE [LARGE SCALE GENOMIC DNA]</scope>
    <source>
        <strain evidence="1">Glfc:IPQL:Cfum</strain>
    </source>
</reference>
<proteinExistence type="predicted"/>
<dbReference type="EMBL" id="CM046114">
    <property type="protein sequence ID" value="KAI8420212.1"/>
    <property type="molecule type" value="Genomic_DNA"/>
</dbReference>